<evidence type="ECO:0000256" key="5">
    <source>
        <dbReference type="ARBA" id="ARBA00022960"/>
    </source>
</evidence>
<comment type="subcellular location">
    <subcellularLocation>
        <location evidence="1">Cell membrane</location>
        <topology evidence="1">Multi-pass membrane protein</topology>
    </subcellularLocation>
</comment>
<reference evidence="10 11" key="1">
    <citation type="journal article" date="2019" name="Int. J. Syst. Evol. Microbiol.">
        <title>The Global Catalogue of Microorganisms (GCM) 10K type strain sequencing project: providing services to taxonomists for standard genome sequencing and annotation.</title>
        <authorList>
            <consortium name="The Broad Institute Genomics Platform"/>
            <consortium name="The Broad Institute Genome Sequencing Center for Infectious Disease"/>
            <person name="Wu L."/>
            <person name="Ma J."/>
        </authorList>
    </citation>
    <scope>NUCLEOTIDE SEQUENCE [LARGE SCALE GENOMIC DNA]</scope>
    <source>
        <strain evidence="10 11">JCM 16014</strain>
    </source>
</reference>
<comment type="caution">
    <text evidence="10">The sequence shown here is derived from an EMBL/GenBank/DDBJ whole genome shotgun (WGS) entry which is preliminary data.</text>
</comment>
<accession>A0ABN2TR66</accession>
<evidence type="ECO:0000256" key="9">
    <source>
        <dbReference type="SAM" id="Phobius"/>
    </source>
</evidence>
<evidence type="ECO:0000256" key="3">
    <source>
        <dbReference type="ARBA" id="ARBA00022475"/>
    </source>
</evidence>
<feature type="transmembrane region" description="Helical" evidence="9">
    <location>
        <begin position="74"/>
        <end position="92"/>
    </location>
</feature>
<feature type="transmembrane region" description="Helical" evidence="9">
    <location>
        <begin position="132"/>
        <end position="158"/>
    </location>
</feature>
<keyword evidence="11" id="KW-1185">Reference proteome</keyword>
<name>A0ABN2TR66_9ACTN</name>
<feature type="transmembrane region" description="Helical" evidence="9">
    <location>
        <begin position="99"/>
        <end position="120"/>
    </location>
</feature>
<sequence>MRLTGILALLCGLALVLALQDLLLSAVRLPLAAPDLLLAVVAAVAFVRGPRAGLLVGFLLGLAADLTPPAAHAIGSQAFVLCLSGYLAGRAAQAVRGTVVRPILLVAALAALAPFLYTALDYAVGTGEVQGVAAAAAASALYAGVLAPFVVPVVAFLLGRGDSRGLPTQRSHSRLPGVKTLNRRASAGSTQVL</sequence>
<keyword evidence="5" id="KW-0133">Cell shape</keyword>
<comment type="similarity">
    <text evidence="2">Belongs to the MreD family.</text>
</comment>
<keyword evidence="6 9" id="KW-1133">Transmembrane helix</keyword>
<evidence type="ECO:0000256" key="7">
    <source>
        <dbReference type="ARBA" id="ARBA00023136"/>
    </source>
</evidence>
<feature type="transmembrane region" description="Helical" evidence="9">
    <location>
        <begin position="28"/>
        <end position="47"/>
    </location>
</feature>
<dbReference type="NCBIfam" id="TIGR03426">
    <property type="entry name" value="shape_MreD"/>
    <property type="match status" value="1"/>
</dbReference>
<evidence type="ECO:0000256" key="4">
    <source>
        <dbReference type="ARBA" id="ARBA00022692"/>
    </source>
</evidence>
<keyword evidence="4 9" id="KW-0812">Transmembrane</keyword>
<evidence type="ECO:0000313" key="11">
    <source>
        <dbReference type="Proteomes" id="UP001500751"/>
    </source>
</evidence>
<evidence type="ECO:0000256" key="6">
    <source>
        <dbReference type="ARBA" id="ARBA00022989"/>
    </source>
</evidence>
<protein>
    <recommendedName>
        <fullName evidence="12">Rod shape-determining protein MreD</fullName>
    </recommendedName>
</protein>
<proteinExistence type="inferred from homology"/>
<evidence type="ECO:0000256" key="1">
    <source>
        <dbReference type="ARBA" id="ARBA00004651"/>
    </source>
</evidence>
<dbReference type="Pfam" id="PF04093">
    <property type="entry name" value="MreD"/>
    <property type="match status" value="1"/>
</dbReference>
<feature type="region of interest" description="Disordered" evidence="8">
    <location>
        <begin position="166"/>
        <end position="193"/>
    </location>
</feature>
<organism evidence="10 11">
    <name type="scientific">Catenulispora yoronensis</name>
    <dbReference type="NCBI Taxonomy" id="450799"/>
    <lineage>
        <taxon>Bacteria</taxon>
        <taxon>Bacillati</taxon>
        <taxon>Actinomycetota</taxon>
        <taxon>Actinomycetes</taxon>
        <taxon>Catenulisporales</taxon>
        <taxon>Catenulisporaceae</taxon>
        <taxon>Catenulispora</taxon>
    </lineage>
</organism>
<dbReference type="Proteomes" id="UP001500751">
    <property type="component" value="Unassembled WGS sequence"/>
</dbReference>
<evidence type="ECO:0008006" key="12">
    <source>
        <dbReference type="Google" id="ProtNLM"/>
    </source>
</evidence>
<evidence type="ECO:0000256" key="8">
    <source>
        <dbReference type="SAM" id="MobiDB-lite"/>
    </source>
</evidence>
<gene>
    <name evidence="10" type="ORF">GCM10009839_12000</name>
</gene>
<dbReference type="InterPro" id="IPR007227">
    <property type="entry name" value="Cell_shape_determining_MreD"/>
</dbReference>
<keyword evidence="3" id="KW-1003">Cell membrane</keyword>
<keyword evidence="7 9" id="KW-0472">Membrane</keyword>
<evidence type="ECO:0000256" key="2">
    <source>
        <dbReference type="ARBA" id="ARBA00007776"/>
    </source>
</evidence>
<dbReference type="RefSeq" id="WP_344664483.1">
    <property type="nucleotide sequence ID" value="NZ_BAAAQN010000005.1"/>
</dbReference>
<dbReference type="EMBL" id="BAAAQN010000005">
    <property type="protein sequence ID" value="GAA2017717.1"/>
    <property type="molecule type" value="Genomic_DNA"/>
</dbReference>
<evidence type="ECO:0000313" key="10">
    <source>
        <dbReference type="EMBL" id="GAA2017717.1"/>
    </source>
</evidence>